<dbReference type="Proteomes" id="UP000738431">
    <property type="component" value="Chromosome"/>
</dbReference>
<sequence>MSDAPSNAFAKARWLRSTNLLLQAILFVTFFGGLNYLALHHGGRWDLTNHRRHTLSEETLAYLRDLEQPVRFVVTVDPNNTNDDLTQFHRDVRGLLREYVNATAGKTSASGPAGKVTFEELDIYRDQRIAQSLGIDQANVVIALANDRRKIITLPEFYETKDRVAVAFKGEQVVTSAILSVSSPDQPHVYFLAGHGEMQPGVVDAERGLSVFADQLRLRNLQVSVIDLTQNKAVPDDASLVVIAAPQGRYDPFEVELLRRYLSDRAGRVIILLPPVVRHGLDDLLYDWGLVADDVIIAEPDPAHVTERNELRIAAFWPHPITQPLIDNQFALYLGLTRVVRPDPGRPLDNSLRATVLAATSETAWGERDYRQRDGTYNPGVDLKGLAGFEPKNRLGVVVSSERITPPKNLPFSVPGGRLVLFGNADFAANAHLAAPGNLAILLNAVEWCVDRDVQLNTLPRPIERYQINLSQAELGKLRISLLFILPGLAAIFGLVVYWTRRS</sequence>
<keyword evidence="1" id="KW-1133">Transmembrane helix</keyword>
<accession>A0ABZ1C5S9</accession>
<dbReference type="Pfam" id="PF23357">
    <property type="entry name" value="DUF7088"/>
    <property type="match status" value="1"/>
</dbReference>
<dbReference type="RefSeq" id="WP_221029497.1">
    <property type="nucleotide sequence ID" value="NZ_CP139781.1"/>
</dbReference>
<feature type="domain" description="DUF7088" evidence="3">
    <location>
        <begin position="51"/>
        <end position="141"/>
    </location>
</feature>
<evidence type="ECO:0000313" key="5">
    <source>
        <dbReference type="Proteomes" id="UP000738431"/>
    </source>
</evidence>
<evidence type="ECO:0000259" key="3">
    <source>
        <dbReference type="Pfam" id="PF23357"/>
    </source>
</evidence>
<dbReference type="InterPro" id="IPR055396">
    <property type="entry name" value="DUF7088"/>
</dbReference>
<name>A0ABZ1C5S9_9BACT</name>
<feature type="transmembrane region" description="Helical" evidence="1">
    <location>
        <begin position="480"/>
        <end position="500"/>
    </location>
</feature>
<dbReference type="Pfam" id="PF09822">
    <property type="entry name" value="ABC_transp_aux"/>
    <property type="match status" value="1"/>
</dbReference>
<evidence type="ECO:0000313" key="4">
    <source>
        <dbReference type="EMBL" id="WRQ87089.1"/>
    </source>
</evidence>
<feature type="transmembrane region" description="Helical" evidence="1">
    <location>
        <begin position="20"/>
        <end position="39"/>
    </location>
</feature>
<keyword evidence="1" id="KW-0812">Transmembrane</keyword>
<feature type="domain" description="ABC-type uncharacterised transport system" evidence="2">
    <location>
        <begin position="187"/>
        <end position="432"/>
    </location>
</feature>
<reference evidence="4 5" key="1">
    <citation type="submission" date="2023-12" db="EMBL/GenBank/DDBJ databases">
        <title>Description of an unclassified Opitutus bacterium of Verrucomicrobiota.</title>
        <authorList>
            <person name="Zhang D.-F."/>
        </authorList>
    </citation>
    <scope>NUCLEOTIDE SEQUENCE [LARGE SCALE GENOMIC DNA]</scope>
    <source>
        <strain evidence="4 5">WL0086</strain>
    </source>
</reference>
<gene>
    <name evidence="4" type="ORF">K1X11_019920</name>
</gene>
<keyword evidence="1" id="KW-0472">Membrane</keyword>
<proteinExistence type="predicted"/>
<evidence type="ECO:0000256" key="1">
    <source>
        <dbReference type="SAM" id="Phobius"/>
    </source>
</evidence>
<dbReference type="EMBL" id="CP139781">
    <property type="protein sequence ID" value="WRQ87089.1"/>
    <property type="molecule type" value="Genomic_DNA"/>
</dbReference>
<keyword evidence="5" id="KW-1185">Reference proteome</keyword>
<organism evidence="4 5">
    <name type="scientific">Actomonas aquatica</name>
    <dbReference type="NCBI Taxonomy" id="2866162"/>
    <lineage>
        <taxon>Bacteria</taxon>
        <taxon>Pseudomonadati</taxon>
        <taxon>Verrucomicrobiota</taxon>
        <taxon>Opitutia</taxon>
        <taxon>Opitutales</taxon>
        <taxon>Opitutaceae</taxon>
        <taxon>Actomonas</taxon>
    </lineage>
</organism>
<dbReference type="InterPro" id="IPR019196">
    <property type="entry name" value="ABC_transp_unknown"/>
</dbReference>
<evidence type="ECO:0000259" key="2">
    <source>
        <dbReference type="Pfam" id="PF09822"/>
    </source>
</evidence>
<protein>
    <submittedName>
        <fullName evidence="4">GldG family protein</fullName>
    </submittedName>
</protein>